<proteinExistence type="predicted"/>
<comment type="caution">
    <text evidence="1">The sequence shown here is derived from an EMBL/GenBank/DDBJ whole genome shotgun (WGS) entry which is preliminary data.</text>
</comment>
<protein>
    <submittedName>
        <fullName evidence="1">DUF4912 domain-containing protein</fullName>
    </submittedName>
</protein>
<dbReference type="Pfam" id="PF16258">
    <property type="entry name" value="DUF4912"/>
    <property type="match status" value="1"/>
</dbReference>
<dbReference type="EMBL" id="RHLK01000002">
    <property type="protein sequence ID" value="MVO98755.1"/>
    <property type="molecule type" value="Genomic_DNA"/>
</dbReference>
<evidence type="ECO:0000313" key="1">
    <source>
        <dbReference type="EMBL" id="MVO98755.1"/>
    </source>
</evidence>
<name>A0A7X3FFF0_9BACL</name>
<accession>A0A7X3FFF0</accession>
<dbReference type="AlphaFoldDB" id="A0A7X3FFF0"/>
<keyword evidence="2" id="KW-1185">Reference proteome</keyword>
<organism evidence="1 2">
    <name type="scientific">Paenibacillus lutrae</name>
    <dbReference type="NCBI Taxonomy" id="2078573"/>
    <lineage>
        <taxon>Bacteria</taxon>
        <taxon>Bacillati</taxon>
        <taxon>Bacillota</taxon>
        <taxon>Bacilli</taxon>
        <taxon>Bacillales</taxon>
        <taxon>Paenibacillaceae</taxon>
        <taxon>Paenibacillus</taxon>
    </lineage>
</organism>
<gene>
    <name evidence="1" type="ORF">EDM21_04335</name>
</gene>
<dbReference type="Proteomes" id="UP000490800">
    <property type="component" value="Unassembled WGS sequence"/>
</dbReference>
<sequence length="189" mass="21277">MRIGSSRTAEERLGVLRNYMYPRPFMPEPFGDVHVMVQQPTVLFLYWMVSDRFLAMLNNYGDGKAVSHLAIRLRMEPDNGTIAGAENRDVQYVWHAQIPADRSQHSTFIEVCSCNALWTAELGFNGNEQRFVPLLHSASVRTGYVTGGAAAIRVSAEADVVKEPLLPANYHLYSTYTIYPQPKQEGELP</sequence>
<dbReference type="InterPro" id="IPR032585">
    <property type="entry name" value="DUF4912"/>
</dbReference>
<evidence type="ECO:0000313" key="2">
    <source>
        <dbReference type="Proteomes" id="UP000490800"/>
    </source>
</evidence>
<dbReference type="OrthoDB" id="9812700at2"/>
<reference evidence="1 2" key="1">
    <citation type="journal article" date="2019" name="Microorganisms">
        <title>Paenibacillus lutrae sp. nov., A Chitinolytic Species Isolated from A River Otter in Castril Natural Park, Granada, Spain.</title>
        <authorList>
            <person name="Rodriguez M."/>
            <person name="Reina J.C."/>
            <person name="Bejar V."/>
            <person name="Llamas I."/>
        </authorList>
    </citation>
    <scope>NUCLEOTIDE SEQUENCE [LARGE SCALE GENOMIC DNA]</scope>
    <source>
        <strain evidence="1 2">N10</strain>
    </source>
</reference>
<dbReference type="RefSeq" id="WP_157333224.1">
    <property type="nucleotide sequence ID" value="NZ_RHLK01000002.1"/>
</dbReference>